<comment type="caution">
    <text evidence="7">Lacks conserved residue(s) required for the propagation of feature annotation.</text>
</comment>
<dbReference type="InterPro" id="IPR036157">
    <property type="entry name" value="dUTPase-like_sf"/>
</dbReference>
<comment type="caution">
    <text evidence="9">The sequence shown here is derived from an EMBL/GenBank/DDBJ whole genome shotgun (WGS) entry which is preliminary data.</text>
</comment>
<comment type="function">
    <text evidence="7">This enzyme is involved in nucleotide metabolism: it produces dUMP, the immediate precursor of thymidine nucleotides and it decreases the intracellular concentration of dUTP so that uracil cannot be incorporated into DNA.</text>
</comment>
<comment type="similarity">
    <text evidence="1 7">Belongs to the dUTPase family.</text>
</comment>
<dbReference type="GO" id="GO:0004170">
    <property type="term" value="F:dUTP diphosphatase activity"/>
    <property type="evidence" value="ECO:0007669"/>
    <property type="project" value="UniProtKB-UniRule"/>
</dbReference>
<dbReference type="NCBIfam" id="NF001862">
    <property type="entry name" value="PRK00601.1"/>
    <property type="match status" value="1"/>
</dbReference>
<keyword evidence="2 7" id="KW-0479">Metal-binding</keyword>
<evidence type="ECO:0000256" key="2">
    <source>
        <dbReference type="ARBA" id="ARBA00022723"/>
    </source>
</evidence>
<feature type="binding site" evidence="7">
    <location>
        <position position="86"/>
    </location>
    <ligand>
        <name>substrate</name>
    </ligand>
</feature>
<evidence type="ECO:0000256" key="5">
    <source>
        <dbReference type="ARBA" id="ARBA00023080"/>
    </source>
</evidence>
<evidence type="ECO:0000256" key="6">
    <source>
        <dbReference type="ARBA" id="ARBA00047686"/>
    </source>
</evidence>
<comment type="pathway">
    <text evidence="7">Pyrimidine metabolism; dUMP biosynthesis; dUMP from dCTP (dUTP route): step 2/2.</text>
</comment>
<dbReference type="GO" id="GO:0000287">
    <property type="term" value="F:magnesium ion binding"/>
    <property type="evidence" value="ECO:0007669"/>
    <property type="project" value="UniProtKB-UniRule"/>
</dbReference>
<feature type="binding site" evidence="7">
    <location>
        <begin position="73"/>
        <end position="75"/>
    </location>
    <ligand>
        <name>substrate</name>
    </ligand>
</feature>
<proteinExistence type="inferred from homology"/>
<dbReference type="Gene3D" id="2.70.40.10">
    <property type="match status" value="1"/>
</dbReference>
<evidence type="ECO:0000313" key="10">
    <source>
        <dbReference type="Proteomes" id="UP000664122"/>
    </source>
</evidence>
<sequence length="154" mass="16080">MTMNEQTVQIGVRRLENGLDAELPSYSSAGAAGADLRASLDGPLELAPGERALVPTGLAVELPDGFEMQIRPRSGLAVRHGVTVLNSPGTVDSDYRGEVKVLLVNLGEEPVAIEPGDRIAQAVIAPVTRAVFTLAETLSDTTRGTGGFGSTGRR</sequence>
<dbReference type="CDD" id="cd07557">
    <property type="entry name" value="trimeric_dUTPase"/>
    <property type="match status" value="1"/>
</dbReference>
<organism evidence="9 10">
    <name type="scientific">Jiella flava</name>
    <dbReference type="NCBI Taxonomy" id="2816857"/>
    <lineage>
        <taxon>Bacteria</taxon>
        <taxon>Pseudomonadati</taxon>
        <taxon>Pseudomonadota</taxon>
        <taxon>Alphaproteobacteria</taxon>
        <taxon>Hyphomicrobiales</taxon>
        <taxon>Aurantimonadaceae</taxon>
        <taxon>Jiella</taxon>
    </lineage>
</organism>
<evidence type="ECO:0000313" key="9">
    <source>
        <dbReference type="EMBL" id="MBO0661525.1"/>
    </source>
</evidence>
<dbReference type="NCBIfam" id="TIGR00576">
    <property type="entry name" value="dut"/>
    <property type="match status" value="1"/>
</dbReference>
<keyword evidence="10" id="KW-1185">Reference proteome</keyword>
<dbReference type="FunFam" id="2.70.40.10:FF:000002">
    <property type="entry name" value="dUTP diphosphatase"/>
    <property type="match status" value="1"/>
</dbReference>
<accession>A0A939FWM2</accession>
<feature type="domain" description="dUTPase-like" evidence="8">
    <location>
        <begin position="21"/>
        <end position="152"/>
    </location>
</feature>
<evidence type="ECO:0000259" key="8">
    <source>
        <dbReference type="Pfam" id="PF00692"/>
    </source>
</evidence>
<dbReference type="InterPro" id="IPR029054">
    <property type="entry name" value="dUTPase-like"/>
</dbReference>
<dbReference type="RefSeq" id="WP_207256183.1">
    <property type="nucleotide sequence ID" value="NZ_JAFMPP010000002.1"/>
</dbReference>
<evidence type="ECO:0000256" key="7">
    <source>
        <dbReference type="HAMAP-Rule" id="MF_00116"/>
    </source>
</evidence>
<evidence type="ECO:0000256" key="3">
    <source>
        <dbReference type="ARBA" id="ARBA00022801"/>
    </source>
</evidence>
<keyword evidence="3 7" id="KW-0378">Hydrolase</keyword>
<comment type="cofactor">
    <cofactor evidence="7">
        <name>Mg(2+)</name>
        <dbReference type="ChEBI" id="CHEBI:18420"/>
    </cofactor>
</comment>
<feature type="binding site" evidence="7">
    <location>
        <begin position="90"/>
        <end position="92"/>
    </location>
    <ligand>
        <name>substrate</name>
    </ligand>
</feature>
<keyword evidence="5 7" id="KW-0546">Nucleotide metabolism</keyword>
<dbReference type="AlphaFoldDB" id="A0A939FWM2"/>
<dbReference type="Pfam" id="PF00692">
    <property type="entry name" value="dUTPase"/>
    <property type="match status" value="1"/>
</dbReference>
<reference evidence="9" key="1">
    <citation type="submission" date="2021-03" db="EMBL/GenBank/DDBJ databases">
        <title>Whole genome sequence of Jiella sp. CQZ9-1.</title>
        <authorList>
            <person name="Tuo L."/>
        </authorList>
    </citation>
    <scope>NUCLEOTIDE SEQUENCE</scope>
    <source>
        <strain evidence="9">CQZ9-1</strain>
    </source>
</reference>
<keyword evidence="4 7" id="KW-0460">Magnesium</keyword>
<comment type="catalytic activity">
    <reaction evidence="6 7">
        <text>dUTP + H2O = dUMP + diphosphate + H(+)</text>
        <dbReference type="Rhea" id="RHEA:10248"/>
        <dbReference type="ChEBI" id="CHEBI:15377"/>
        <dbReference type="ChEBI" id="CHEBI:15378"/>
        <dbReference type="ChEBI" id="CHEBI:33019"/>
        <dbReference type="ChEBI" id="CHEBI:61555"/>
        <dbReference type="ChEBI" id="CHEBI:246422"/>
        <dbReference type="EC" id="3.6.1.23"/>
    </reaction>
</comment>
<dbReference type="GO" id="GO:0006226">
    <property type="term" value="P:dUMP biosynthetic process"/>
    <property type="evidence" value="ECO:0007669"/>
    <property type="project" value="UniProtKB-UniRule"/>
</dbReference>
<dbReference type="InterPro" id="IPR008181">
    <property type="entry name" value="dUTPase"/>
</dbReference>
<dbReference type="EC" id="3.6.1.23" evidence="7"/>
<dbReference type="HAMAP" id="MF_00116">
    <property type="entry name" value="dUTPase_bact"/>
    <property type="match status" value="1"/>
</dbReference>
<dbReference type="PANTHER" id="PTHR11241">
    <property type="entry name" value="DEOXYURIDINE 5'-TRIPHOSPHATE NUCLEOTIDOHYDROLASE"/>
    <property type="match status" value="1"/>
</dbReference>
<dbReference type="PANTHER" id="PTHR11241:SF0">
    <property type="entry name" value="DEOXYURIDINE 5'-TRIPHOSPHATE NUCLEOTIDOHYDROLASE"/>
    <property type="match status" value="1"/>
</dbReference>
<evidence type="ECO:0000256" key="4">
    <source>
        <dbReference type="ARBA" id="ARBA00022842"/>
    </source>
</evidence>
<dbReference type="EMBL" id="JAFMPP010000002">
    <property type="protein sequence ID" value="MBO0661525.1"/>
    <property type="molecule type" value="Genomic_DNA"/>
</dbReference>
<name>A0A939FWM2_9HYPH</name>
<dbReference type="Proteomes" id="UP000664122">
    <property type="component" value="Unassembled WGS sequence"/>
</dbReference>
<evidence type="ECO:0000256" key="1">
    <source>
        <dbReference type="ARBA" id="ARBA00006581"/>
    </source>
</evidence>
<gene>
    <name evidence="7 9" type="primary">dut</name>
    <name evidence="9" type="ORF">J1C48_02955</name>
</gene>
<dbReference type="SUPFAM" id="SSF51283">
    <property type="entry name" value="dUTPase-like"/>
    <property type="match status" value="1"/>
</dbReference>
<dbReference type="InterPro" id="IPR033704">
    <property type="entry name" value="dUTPase_trimeric"/>
</dbReference>
<dbReference type="GO" id="GO:0046081">
    <property type="term" value="P:dUTP catabolic process"/>
    <property type="evidence" value="ECO:0007669"/>
    <property type="project" value="InterPro"/>
</dbReference>
<protein>
    <recommendedName>
        <fullName evidence="7">Deoxyuridine 5'-triphosphate nucleotidohydrolase</fullName>
        <shortName evidence="7">dUTPase</shortName>
        <ecNumber evidence="7">3.6.1.23</ecNumber>
    </recommendedName>
    <alternativeName>
        <fullName evidence="7">dUTP pyrophosphatase</fullName>
    </alternativeName>
</protein>